<keyword evidence="1 4" id="KW-0378">Hydrolase</keyword>
<evidence type="ECO:0000259" key="6">
    <source>
        <dbReference type="PROSITE" id="PS51635"/>
    </source>
</evidence>
<dbReference type="Gene3D" id="3.40.1090.10">
    <property type="entry name" value="Cytosolic phospholipase A2 catalytic domain"/>
    <property type="match status" value="1"/>
</dbReference>
<feature type="short sequence motif" description="GXSXG" evidence="4">
    <location>
        <begin position="109"/>
        <end position="113"/>
    </location>
</feature>
<protein>
    <submittedName>
        <fullName evidence="7">Patatin-like phospholipase family protein</fullName>
    </submittedName>
</protein>
<feature type="short sequence motif" description="DGA/G" evidence="4">
    <location>
        <begin position="258"/>
        <end position="260"/>
    </location>
</feature>
<organism evidence="7 8">
    <name type="scientific">Anaerobaca lacustris</name>
    <dbReference type="NCBI Taxonomy" id="3044600"/>
    <lineage>
        <taxon>Bacteria</taxon>
        <taxon>Pseudomonadati</taxon>
        <taxon>Planctomycetota</taxon>
        <taxon>Phycisphaerae</taxon>
        <taxon>Sedimentisphaerales</taxon>
        <taxon>Anaerobacaceae</taxon>
        <taxon>Anaerobaca</taxon>
    </lineage>
</organism>
<dbReference type="GO" id="GO:0016042">
    <property type="term" value="P:lipid catabolic process"/>
    <property type="evidence" value="ECO:0007669"/>
    <property type="project" value="UniProtKB-UniRule"/>
</dbReference>
<dbReference type="InterPro" id="IPR002641">
    <property type="entry name" value="PNPLA_dom"/>
</dbReference>
<keyword evidence="2 4" id="KW-0442">Lipid degradation</keyword>
<dbReference type="EMBL" id="JASCXX010000008">
    <property type="protein sequence ID" value="MDI6449124.1"/>
    <property type="molecule type" value="Genomic_DNA"/>
</dbReference>
<dbReference type="SUPFAM" id="SSF52151">
    <property type="entry name" value="FabD/lysophospholipase-like"/>
    <property type="match status" value="1"/>
</dbReference>
<accession>A0AAW6U0C3</accession>
<dbReference type="Pfam" id="PF01734">
    <property type="entry name" value="Patatin"/>
    <property type="match status" value="1"/>
</dbReference>
<dbReference type="Proteomes" id="UP001431776">
    <property type="component" value="Unassembled WGS sequence"/>
</dbReference>
<feature type="chain" id="PRO_5043409161" evidence="5">
    <location>
        <begin position="31"/>
        <end position="389"/>
    </location>
</feature>
<evidence type="ECO:0000256" key="2">
    <source>
        <dbReference type="ARBA" id="ARBA00022963"/>
    </source>
</evidence>
<reference evidence="7" key="1">
    <citation type="submission" date="2023-05" db="EMBL/GenBank/DDBJ databases">
        <title>Anaerotaeda fermentans gen. nov., sp. nov., a novel anaerobic planctomycete of the new family within the order Sedimentisphaerales isolated from Taman Peninsula, Russia.</title>
        <authorList>
            <person name="Khomyakova M.A."/>
            <person name="Merkel A.Y."/>
            <person name="Slobodkin A.I."/>
        </authorList>
    </citation>
    <scope>NUCLEOTIDE SEQUENCE</scope>
    <source>
        <strain evidence="7">M17dextr</strain>
    </source>
</reference>
<feature type="active site" description="Nucleophile" evidence="4">
    <location>
        <position position="111"/>
    </location>
</feature>
<dbReference type="PROSITE" id="PS51635">
    <property type="entry name" value="PNPLA"/>
    <property type="match status" value="1"/>
</dbReference>
<keyword evidence="3 4" id="KW-0443">Lipid metabolism</keyword>
<dbReference type="PROSITE" id="PS51257">
    <property type="entry name" value="PROKAR_LIPOPROTEIN"/>
    <property type="match status" value="1"/>
</dbReference>
<gene>
    <name evidence="7" type="ORF">QJ522_08715</name>
</gene>
<dbReference type="PANTHER" id="PTHR14226">
    <property type="entry name" value="NEUROPATHY TARGET ESTERASE/SWISS CHEESE D.MELANOGASTER"/>
    <property type="match status" value="1"/>
</dbReference>
<evidence type="ECO:0000256" key="1">
    <source>
        <dbReference type="ARBA" id="ARBA00022801"/>
    </source>
</evidence>
<evidence type="ECO:0000256" key="5">
    <source>
        <dbReference type="SAM" id="SignalP"/>
    </source>
</evidence>
<dbReference type="InterPro" id="IPR016035">
    <property type="entry name" value="Acyl_Trfase/lysoPLipase"/>
</dbReference>
<feature type="signal peptide" evidence="5">
    <location>
        <begin position="1"/>
        <end position="30"/>
    </location>
</feature>
<comment type="caution">
    <text evidence="7">The sequence shown here is derived from an EMBL/GenBank/DDBJ whole genome shotgun (WGS) entry which is preliminary data.</text>
</comment>
<feature type="short sequence motif" description="GXGXXG" evidence="4">
    <location>
        <begin position="80"/>
        <end position="85"/>
    </location>
</feature>
<dbReference type="PANTHER" id="PTHR14226:SF74">
    <property type="entry name" value="BLR4684 PROTEIN"/>
    <property type="match status" value="1"/>
</dbReference>
<dbReference type="RefSeq" id="WP_349244530.1">
    <property type="nucleotide sequence ID" value="NZ_JASCXX010000008.1"/>
</dbReference>
<evidence type="ECO:0000256" key="4">
    <source>
        <dbReference type="PROSITE-ProRule" id="PRU01161"/>
    </source>
</evidence>
<name>A0AAW6U0C3_9BACT</name>
<dbReference type="GO" id="GO:0016787">
    <property type="term" value="F:hydrolase activity"/>
    <property type="evidence" value="ECO:0007669"/>
    <property type="project" value="UniProtKB-UniRule"/>
</dbReference>
<evidence type="ECO:0000256" key="3">
    <source>
        <dbReference type="ARBA" id="ARBA00023098"/>
    </source>
</evidence>
<sequence>MGTRAHRGKYMRLSLLVLWMGVAAALSGCAASRNAVPSHLVSETHFAGIPNVRTGYNRYDPDIRESLVDGADCNFLALSGGGAKGAFGAGILCGWSETGTRPDFQIVTGVSTGALIAPFAFLGSGYDDELKTAYTTVGSKDIFRFRGPIGIFRIFRRESYVETKPLRELIEKMFTERELAAIAERHAAGRRLYVGTTNLDSHRFVIWDMGAIADSGHPEALDLFRKVLLASASIPGAFPPVYFPVEADGEKFDEMHVDGGVIAGVFGYGPRLFQTMQESRIAPERPCSIYVIMNGKLSSEYEQTDPRFIAIVDRSFSTLMRRKAWTDLSEIHSEAEKDDVRFRYVAIPETYVLSDKPGFDKDAMNKLFELGFVSARSGLVWDESIRIGP</sequence>
<keyword evidence="8" id="KW-1185">Reference proteome</keyword>
<dbReference type="InterPro" id="IPR050301">
    <property type="entry name" value="NTE"/>
</dbReference>
<proteinExistence type="predicted"/>
<feature type="active site" description="Proton acceptor" evidence="4">
    <location>
        <position position="258"/>
    </location>
</feature>
<evidence type="ECO:0000313" key="8">
    <source>
        <dbReference type="Proteomes" id="UP001431776"/>
    </source>
</evidence>
<keyword evidence="5" id="KW-0732">Signal</keyword>
<dbReference type="AlphaFoldDB" id="A0AAW6U0C3"/>
<evidence type="ECO:0000313" key="7">
    <source>
        <dbReference type="EMBL" id="MDI6449124.1"/>
    </source>
</evidence>
<feature type="domain" description="PNPLA" evidence="6">
    <location>
        <begin position="76"/>
        <end position="271"/>
    </location>
</feature>